<keyword evidence="2" id="KW-1185">Reference proteome</keyword>
<sequence>MHWSIPVAIGVARHDDTKLFQLSHPLRQAMCVSCATRISYFCGPSAGQSWSQRQLLVLNSNVVGMRNPTGISTSVKQTSTSTTHVLDEVLSSQDIRHLFHQGRSVARYATEDSHQCHRGSIP</sequence>
<proteinExistence type="predicted"/>
<name>A0A0G4MRC1_VERLO</name>
<evidence type="ECO:0000313" key="1">
    <source>
        <dbReference type="EMBL" id="CRK36763.1"/>
    </source>
</evidence>
<organism evidence="1 2">
    <name type="scientific">Verticillium longisporum</name>
    <name type="common">Verticillium dahliae var. longisporum</name>
    <dbReference type="NCBI Taxonomy" id="100787"/>
    <lineage>
        <taxon>Eukaryota</taxon>
        <taxon>Fungi</taxon>
        <taxon>Dikarya</taxon>
        <taxon>Ascomycota</taxon>
        <taxon>Pezizomycotina</taxon>
        <taxon>Sordariomycetes</taxon>
        <taxon>Hypocreomycetidae</taxon>
        <taxon>Glomerellales</taxon>
        <taxon>Plectosphaerellaceae</taxon>
        <taxon>Verticillium</taxon>
    </lineage>
</organism>
<accession>A0A0G4MRC1</accession>
<gene>
    <name evidence="1" type="ORF">BN1708_007192</name>
</gene>
<dbReference type="AlphaFoldDB" id="A0A0G4MRC1"/>
<evidence type="ECO:0000313" key="2">
    <source>
        <dbReference type="Proteomes" id="UP000044602"/>
    </source>
</evidence>
<reference evidence="1 2" key="1">
    <citation type="submission" date="2015-05" db="EMBL/GenBank/DDBJ databases">
        <authorList>
            <person name="Wang D.B."/>
            <person name="Wang M."/>
        </authorList>
    </citation>
    <scope>NUCLEOTIDE SEQUENCE [LARGE SCALE GENOMIC DNA]</scope>
    <source>
        <strain evidence="1">VL1</strain>
    </source>
</reference>
<protein>
    <submittedName>
        <fullName evidence="1">Uncharacterized protein</fullName>
    </submittedName>
</protein>
<dbReference type="Proteomes" id="UP000044602">
    <property type="component" value="Unassembled WGS sequence"/>
</dbReference>
<dbReference type="EMBL" id="CVQH01024305">
    <property type="protein sequence ID" value="CRK36763.1"/>
    <property type="molecule type" value="Genomic_DNA"/>
</dbReference>